<sequence>MGDEQPAKSAAPQMPLDLSVYDNEKEYISAAKCNYFLQRALKNKNDVALKGNGNIQNLVLDACHRILEDLGNIGKLQADEIAQAKAPKAAATTGSTALPTSPRATSIRLRHFTLPQMFL</sequence>
<dbReference type="Proteomes" id="UP001480595">
    <property type="component" value="Unassembled WGS sequence"/>
</dbReference>
<dbReference type="GeneID" id="92092843"/>
<protein>
    <submittedName>
        <fullName evidence="1">Uncharacterized protein</fullName>
    </submittedName>
</protein>
<evidence type="ECO:0000313" key="2">
    <source>
        <dbReference type="Proteomes" id="UP001480595"/>
    </source>
</evidence>
<proteinExistence type="predicted"/>
<dbReference type="EMBL" id="JAQQWL010000008">
    <property type="protein sequence ID" value="KAK8062005.1"/>
    <property type="molecule type" value="Genomic_DNA"/>
</dbReference>
<reference evidence="1 2" key="1">
    <citation type="submission" date="2023-01" db="EMBL/GenBank/DDBJ databases">
        <title>Analysis of 21 Apiospora genomes using comparative genomics revels a genus with tremendous synthesis potential of carbohydrate active enzymes and secondary metabolites.</title>
        <authorList>
            <person name="Sorensen T."/>
        </authorList>
    </citation>
    <scope>NUCLEOTIDE SEQUENCE [LARGE SCALE GENOMIC DNA]</scope>
    <source>
        <strain evidence="1 2">CBS 135458</strain>
    </source>
</reference>
<dbReference type="RefSeq" id="XP_066715267.1">
    <property type="nucleotide sequence ID" value="XM_066859780.1"/>
</dbReference>
<keyword evidence="2" id="KW-1185">Reference proteome</keyword>
<organism evidence="1 2">
    <name type="scientific">Apiospora phragmitis</name>
    <dbReference type="NCBI Taxonomy" id="2905665"/>
    <lineage>
        <taxon>Eukaryota</taxon>
        <taxon>Fungi</taxon>
        <taxon>Dikarya</taxon>
        <taxon>Ascomycota</taxon>
        <taxon>Pezizomycotina</taxon>
        <taxon>Sordariomycetes</taxon>
        <taxon>Xylariomycetidae</taxon>
        <taxon>Amphisphaeriales</taxon>
        <taxon>Apiosporaceae</taxon>
        <taxon>Apiospora</taxon>
    </lineage>
</organism>
<accession>A0ABR1USU5</accession>
<evidence type="ECO:0000313" key="1">
    <source>
        <dbReference type="EMBL" id="KAK8062005.1"/>
    </source>
</evidence>
<gene>
    <name evidence="1" type="ORF">PG994_008371</name>
</gene>
<comment type="caution">
    <text evidence="1">The sequence shown here is derived from an EMBL/GenBank/DDBJ whole genome shotgun (WGS) entry which is preliminary data.</text>
</comment>
<name>A0ABR1USU5_9PEZI</name>